<dbReference type="GeneID" id="16193918"/>
<feature type="compositionally biased region" description="Polar residues" evidence="1">
    <location>
        <begin position="925"/>
        <end position="937"/>
    </location>
</feature>
<evidence type="ECO:0000313" key="4">
    <source>
        <dbReference type="Proteomes" id="UP000202786"/>
    </source>
</evidence>
<gene>
    <name evidence="3" type="primary">21</name>
    <name evidence="3" type="ORF">HGTV1_21</name>
</gene>
<evidence type="ECO:0000313" key="3">
    <source>
        <dbReference type="EMBL" id="AGM11351.1"/>
    </source>
</evidence>
<feature type="region of interest" description="Disordered" evidence="1">
    <location>
        <begin position="919"/>
        <end position="939"/>
    </location>
</feature>
<dbReference type="Proteomes" id="UP000202786">
    <property type="component" value="Segment"/>
</dbReference>
<proteinExistence type="predicted"/>
<keyword evidence="2" id="KW-0812">Transmembrane</keyword>
<evidence type="ECO:0000256" key="2">
    <source>
        <dbReference type="SAM" id="Phobius"/>
    </source>
</evidence>
<protein>
    <submittedName>
        <fullName evidence="3">Tape measure</fullName>
    </submittedName>
</protein>
<keyword evidence="2" id="KW-1133">Transmembrane helix</keyword>
<feature type="transmembrane region" description="Helical" evidence="2">
    <location>
        <begin position="685"/>
        <end position="706"/>
    </location>
</feature>
<organism evidence="3 4">
    <name type="scientific">Halogranum tailed virus 1</name>
    <dbReference type="NCBI Taxonomy" id="1273749"/>
    <lineage>
        <taxon>Viruses</taxon>
        <taxon>Duplodnaviria</taxon>
        <taxon>Heunggongvirae</taxon>
        <taxon>Uroviricota</taxon>
        <taxon>Caudoviricetes</taxon>
        <taxon>Thumleimavirales</taxon>
        <taxon>Halomagnusviridae</taxon>
        <taxon>Hagravirus</taxon>
        <taxon>Hagravirus capitaneum</taxon>
        <taxon>Hagravirus HGTV1</taxon>
    </lineage>
</organism>
<dbReference type="RefSeq" id="YP_008059229.1">
    <property type="nucleotide sequence ID" value="NC_021328.1"/>
</dbReference>
<feature type="transmembrane region" description="Helical" evidence="2">
    <location>
        <begin position="653"/>
        <end position="679"/>
    </location>
</feature>
<name>R4TGH8_9CAUD</name>
<dbReference type="KEGG" id="vg:16193918"/>
<feature type="region of interest" description="Disordered" evidence="1">
    <location>
        <begin position="492"/>
        <end position="524"/>
    </location>
</feature>
<keyword evidence="4" id="KW-1185">Reference proteome</keyword>
<dbReference type="Gene3D" id="1.10.287.950">
    <property type="entry name" value="Methyl-accepting chemotaxis protein"/>
    <property type="match status" value="1"/>
</dbReference>
<evidence type="ECO:0000256" key="1">
    <source>
        <dbReference type="SAM" id="MobiDB-lite"/>
    </source>
</evidence>
<keyword evidence="2" id="KW-0472">Membrane</keyword>
<accession>R4TGH8</accession>
<dbReference type="EMBL" id="KC292026">
    <property type="protein sequence ID" value="AGM11351.1"/>
    <property type="molecule type" value="Genomic_DNA"/>
</dbReference>
<feature type="transmembrane region" description="Helical" evidence="2">
    <location>
        <begin position="726"/>
        <end position="746"/>
    </location>
</feature>
<reference evidence="3 4" key="1">
    <citation type="submission" date="2012-12" db="EMBL/GenBank/DDBJ databases">
        <authorList>
            <person name="Sencilo A."/>
            <person name="Jacobs-Sera D."/>
            <person name="Russell D.A."/>
            <person name="Ko C."/>
            <person name="Atanasova N."/>
            <person name="Osterlund E."/>
            <person name="Oksanen H.M."/>
            <person name="Bamford D.H."/>
            <person name="Hatfull G.F."/>
            <person name="Roine E."/>
            <person name="Hendrix R.W."/>
        </authorList>
    </citation>
    <scope>NUCLEOTIDE SEQUENCE [LARGE SCALE GENOMIC DNA]</scope>
</reference>
<feature type="transmembrane region" description="Helical" evidence="2">
    <location>
        <begin position="787"/>
        <end position="805"/>
    </location>
</feature>
<sequence>MAKNLSVLIEGVETVSRKMDDIEDSVQEVNRSLQGMSAAFSEASGASAAFDGAAHSASEAADDVARNTRQAARGIDKMGEDAVDAAAQLGFLSTVMDRTSVSAGALSVNVGAFTIALRQLHTQLPLLLTTFGSLGAVAGGLTAAIVALTGAMAGLLAGGAIAWSNQLQENFAGITSHAEAMEAIMGGFGDLMEEVFAPVSGAENIELLINTIERFAELANRSLQAIDAMRDSFVAFFEPINMAIDSNFNRLAGSMQALFDFTPGGEIETAGEALQRLVLFAINRLPDMIDFFSEITAKLSGPLSGLMKSFLALTRALVRFAESAAEGVLPIIEALVNSLTGFFQVINELDAGFIASAAQALVLVGVGFKLLGVFDSLLDVVGAFGGLVDDVILKSSSLGNAMLRLSVKGEGFFEDRFHGLTRFGNALLSQIPILNAYGESLEDAMDPDADMDFADAVNMHKQAMAGSLPTLDDFREKIRGLRGGSELGEMLGEGAEFDPSLRGSKMRSPAGTSMPMPDILSGGGPSIRERLSGARESMRQFGKTAIQSGKSFAMGFGQFAKGGIVTFHSALAGMLHPALFKTEGFTSIVRGGIDDMAAGLRQMGLGIIPQVVGNIWGMITSLWTSVTAFVANEIAAIKLAFAQKGVMAGFMQMAASAWAAVTGLVASAASMIVAAVSAISLNAALGGLPLLLGAIVTGAALLVGAIGNMDGIVGGAKSSFEGLKNFAIALGQALLNFLVPYFNVLVDVFEMLMAPVFAISDGLRLVIDTVLEAAGAGGDGASMMQKFANVMSFLGEVVSFLSPVFTVLGDILYEAFIIPFKIIATVLGVVIGLVADLIGWLAKMATETGFVDALLSAFDILMRGLDAAIQLFVDLVNGAINAANQIPGVNIGKIGQGGGGAGGRFEDLKTTKAEVEENLERDSQENQNQTADTTPAQFNFEENVENNTTVNARPEDNQRIKQMVKDAMEEANTFRRKKDAYSG</sequence>
<feature type="transmembrane region" description="Helical" evidence="2">
    <location>
        <begin position="811"/>
        <end position="835"/>
    </location>
</feature>